<dbReference type="Pfam" id="PF07992">
    <property type="entry name" value="Pyr_redox_2"/>
    <property type="match status" value="1"/>
</dbReference>
<dbReference type="SUPFAM" id="SSF51905">
    <property type="entry name" value="FAD/NAD(P)-binding domain"/>
    <property type="match status" value="1"/>
</dbReference>
<dbReference type="InterPro" id="IPR045024">
    <property type="entry name" value="NDH-2"/>
</dbReference>
<feature type="transmembrane region" description="Helical" evidence="6">
    <location>
        <begin position="12"/>
        <end position="28"/>
    </location>
</feature>
<keyword evidence="6" id="KW-0472">Membrane</keyword>
<reference evidence="9" key="1">
    <citation type="submission" date="2016-10" db="EMBL/GenBank/DDBJ databases">
        <authorList>
            <person name="Varghese N."/>
            <person name="Submissions S."/>
        </authorList>
    </citation>
    <scope>NUCLEOTIDE SEQUENCE [LARGE SCALE GENOMIC DNA]</scope>
    <source>
        <strain evidence="9">DSM 43163</strain>
    </source>
</reference>
<dbReference type="PANTHER" id="PTHR43706">
    <property type="entry name" value="NADH DEHYDROGENASE"/>
    <property type="match status" value="1"/>
</dbReference>
<dbReference type="Proteomes" id="UP000236723">
    <property type="component" value="Unassembled WGS sequence"/>
</dbReference>
<evidence type="ECO:0000256" key="5">
    <source>
        <dbReference type="ARBA" id="ARBA00023027"/>
    </source>
</evidence>
<keyword evidence="6" id="KW-0812">Transmembrane</keyword>
<feature type="domain" description="FAD/NAD(P)-binding" evidence="7">
    <location>
        <begin position="11"/>
        <end position="343"/>
    </location>
</feature>
<dbReference type="AlphaFoldDB" id="A0A1H6AD87"/>
<dbReference type="InterPro" id="IPR023753">
    <property type="entry name" value="FAD/NAD-binding_dom"/>
</dbReference>
<dbReference type="PRINTS" id="PR00368">
    <property type="entry name" value="FADPNR"/>
</dbReference>
<keyword evidence="9" id="KW-1185">Reference proteome</keyword>
<gene>
    <name evidence="8" type="ORF">SAMN04489712_105353</name>
</gene>
<keyword evidence="6" id="KW-1133">Transmembrane helix</keyword>
<keyword evidence="3" id="KW-0274">FAD</keyword>
<dbReference type="PANTHER" id="PTHR43706:SF45">
    <property type="entry name" value="NADH DEHYDROGENASE-LIKE PROTEIN RV1812C"/>
    <property type="match status" value="1"/>
</dbReference>
<evidence type="ECO:0000259" key="7">
    <source>
        <dbReference type="Pfam" id="PF07992"/>
    </source>
</evidence>
<evidence type="ECO:0000256" key="4">
    <source>
        <dbReference type="ARBA" id="ARBA00023002"/>
    </source>
</evidence>
<name>A0A1H6AD87_9ACTN</name>
<evidence type="ECO:0000256" key="6">
    <source>
        <dbReference type="SAM" id="Phobius"/>
    </source>
</evidence>
<dbReference type="RefSeq" id="WP_103938318.1">
    <property type="nucleotide sequence ID" value="NZ_FNVO01000005.1"/>
</dbReference>
<proteinExistence type="inferred from homology"/>
<evidence type="ECO:0000313" key="9">
    <source>
        <dbReference type="Proteomes" id="UP000236723"/>
    </source>
</evidence>
<keyword evidence="5" id="KW-0520">NAD</keyword>
<keyword evidence="4" id="KW-0560">Oxidoreductase</keyword>
<accession>A0A1H6AD87</accession>
<organism evidence="8 9">
    <name type="scientific">Thermomonospora echinospora</name>
    <dbReference type="NCBI Taxonomy" id="1992"/>
    <lineage>
        <taxon>Bacteria</taxon>
        <taxon>Bacillati</taxon>
        <taxon>Actinomycetota</taxon>
        <taxon>Actinomycetes</taxon>
        <taxon>Streptosporangiales</taxon>
        <taxon>Thermomonosporaceae</taxon>
        <taxon>Thermomonospora</taxon>
    </lineage>
</organism>
<dbReference type="Gene3D" id="3.50.50.100">
    <property type="match status" value="1"/>
</dbReference>
<keyword evidence="2" id="KW-0285">Flavoprotein</keyword>
<protein>
    <submittedName>
        <fullName evidence="8">NADH dehydrogenase</fullName>
    </submittedName>
</protein>
<evidence type="ECO:0000256" key="1">
    <source>
        <dbReference type="ARBA" id="ARBA00005272"/>
    </source>
</evidence>
<evidence type="ECO:0000256" key="3">
    <source>
        <dbReference type="ARBA" id="ARBA00022827"/>
    </source>
</evidence>
<dbReference type="OrthoDB" id="9781621at2"/>
<dbReference type="InterPro" id="IPR036188">
    <property type="entry name" value="FAD/NAD-bd_sf"/>
</dbReference>
<dbReference type="GO" id="GO:0003954">
    <property type="term" value="F:NADH dehydrogenase activity"/>
    <property type="evidence" value="ECO:0007669"/>
    <property type="project" value="InterPro"/>
</dbReference>
<sequence>MPATNARKTTRVLIVGGGYVGMYTALRLQRKLRREISRGQVHITVIDPQSYMTYQPFLPEAAAGNLEPRHVVAPLRRVLNRCTILNGRVLSIDHAARRARVRVVGAELMADGERELTYDRLVVALGSVSKTLPIPGLSECGIGFKTLGEAIYLRNHVLAQMDIAASSEDERVRRRTLTFVFVGGGYAGVEALGELEDMARDACKWYPAITPGDMRWVLVEATGRILPEVGEEMGRWTVETLRRRGIEVKLGTQLKSAEDGTIVLSDGEEFESGTLVWTAGVKPNPVLAATSLPLDERGRLKVTAELVVEGVEGVYSAGDNAAVPDLTKPGQYCAPNAQHAVRQARRLADNLVADLRGQPRQPYRHAYVGSVASLGLYKGVANVYGTKLRGFPAWFLHRTYHLSRMPTINRKARVTADWTLSTFFRREIVSMGEIHRPREEFALATGRREASLQR</sequence>
<comment type="similarity">
    <text evidence="1">Belongs to the NADH dehydrogenase family.</text>
</comment>
<evidence type="ECO:0000313" key="8">
    <source>
        <dbReference type="EMBL" id="SEG46240.1"/>
    </source>
</evidence>
<dbReference type="EMBL" id="FNVO01000005">
    <property type="protein sequence ID" value="SEG46240.1"/>
    <property type="molecule type" value="Genomic_DNA"/>
</dbReference>
<evidence type="ECO:0000256" key="2">
    <source>
        <dbReference type="ARBA" id="ARBA00022630"/>
    </source>
</evidence>